<organism evidence="7 8">
    <name type="scientific">Phocaeicola plebeius</name>
    <dbReference type="NCBI Taxonomy" id="310297"/>
    <lineage>
        <taxon>Bacteria</taxon>
        <taxon>Pseudomonadati</taxon>
        <taxon>Bacteroidota</taxon>
        <taxon>Bacteroidia</taxon>
        <taxon>Bacteroidales</taxon>
        <taxon>Bacteroidaceae</taxon>
        <taxon>Phocaeicola</taxon>
    </lineage>
</organism>
<proteinExistence type="inferred from homology"/>
<dbReference type="AlphaFoldDB" id="A0A415T124"/>
<name>A0A415T124_9BACT</name>
<feature type="active site" description="Proton donor" evidence="4">
    <location>
        <position position="220"/>
    </location>
</feature>
<dbReference type="InterPro" id="IPR051795">
    <property type="entry name" value="Glycosyl_Hydrlase_43"/>
</dbReference>
<dbReference type="Proteomes" id="UP000285109">
    <property type="component" value="Unassembled WGS sequence"/>
</dbReference>
<dbReference type="PANTHER" id="PTHR42812">
    <property type="entry name" value="BETA-XYLOSIDASE"/>
    <property type="match status" value="1"/>
</dbReference>
<accession>A0A415T124</accession>
<evidence type="ECO:0000256" key="3">
    <source>
        <dbReference type="ARBA" id="ARBA00023295"/>
    </source>
</evidence>
<dbReference type="PROSITE" id="PS51257">
    <property type="entry name" value="PROKAR_LIPOPROTEIN"/>
    <property type="match status" value="1"/>
</dbReference>
<evidence type="ECO:0008006" key="9">
    <source>
        <dbReference type="Google" id="ProtNLM"/>
    </source>
</evidence>
<reference evidence="7 8" key="1">
    <citation type="submission" date="2018-08" db="EMBL/GenBank/DDBJ databases">
        <title>A genome reference for cultivated species of the human gut microbiota.</title>
        <authorList>
            <person name="Zou Y."/>
            <person name="Xue W."/>
            <person name="Luo G."/>
        </authorList>
    </citation>
    <scope>NUCLEOTIDE SEQUENCE [LARGE SCALE GENOMIC DNA]</scope>
    <source>
        <strain evidence="7 8">AF31-28B-AC</strain>
    </source>
</reference>
<evidence type="ECO:0000256" key="4">
    <source>
        <dbReference type="PIRSR" id="PIRSR606710-1"/>
    </source>
</evidence>
<evidence type="ECO:0000256" key="6">
    <source>
        <dbReference type="RuleBase" id="RU361187"/>
    </source>
</evidence>
<dbReference type="Gene3D" id="2.115.10.20">
    <property type="entry name" value="Glycosyl hydrolase domain, family 43"/>
    <property type="match status" value="1"/>
</dbReference>
<evidence type="ECO:0000313" key="8">
    <source>
        <dbReference type="Proteomes" id="UP000285109"/>
    </source>
</evidence>
<dbReference type="InterPro" id="IPR006710">
    <property type="entry name" value="Glyco_hydro_43"/>
</dbReference>
<evidence type="ECO:0000256" key="1">
    <source>
        <dbReference type="ARBA" id="ARBA00009865"/>
    </source>
</evidence>
<dbReference type="GO" id="GO:0005975">
    <property type="term" value="P:carbohydrate metabolic process"/>
    <property type="evidence" value="ECO:0007669"/>
    <property type="project" value="InterPro"/>
</dbReference>
<comment type="caution">
    <text evidence="7">The sequence shown here is derived from an EMBL/GenBank/DDBJ whole genome shotgun (WGS) entry which is preliminary data.</text>
</comment>
<dbReference type="GO" id="GO:0004553">
    <property type="term" value="F:hydrolase activity, hydrolyzing O-glycosyl compounds"/>
    <property type="evidence" value="ECO:0007669"/>
    <property type="project" value="InterPro"/>
</dbReference>
<comment type="similarity">
    <text evidence="1 6">Belongs to the glycosyl hydrolase 43 family.</text>
</comment>
<feature type="active site" description="Proton acceptor" evidence="4">
    <location>
        <position position="37"/>
    </location>
</feature>
<sequence length="343" mass="39200">MKISFIGYFLLVFLFSCNKNKQEFIYQNPIVSLDLRDSHIVPYEGKYYAVGTCPPYWGGVNPGVKLYVSENLQDWRFDRMLIDASQLDSTVWYKDRFWAPELRKINNKFYLTFNCQNNSGGYGDVENQKHFHACGIAVADSITGPYKVMTHDEPLTKFASNDLSLFQDEDGKVYAFFNNGWTDLHHIYVAELDLEKCCLKEEPKKLISQEPGKWDGAGIEGSHVIKKDGIYYLFYSSWTRGYAVGYATAQNVYGPWTKSAKNPLFGAFVENDTTFLFKEGKIVADPACMISGIGHNQIFEGPDGNYWTSYHGYVKGRNEAVTLIDPIWFENGEIKTNTPTYSR</sequence>
<dbReference type="SUPFAM" id="SSF75005">
    <property type="entry name" value="Arabinanase/levansucrase/invertase"/>
    <property type="match status" value="1"/>
</dbReference>
<protein>
    <recommendedName>
        <fullName evidence="9">Glycoside hydrolase</fullName>
    </recommendedName>
</protein>
<gene>
    <name evidence="7" type="ORF">DWZ34_11690</name>
</gene>
<dbReference type="PANTHER" id="PTHR42812:SF5">
    <property type="entry name" value="ENDO-ARABINASE"/>
    <property type="match status" value="1"/>
</dbReference>
<evidence type="ECO:0000256" key="2">
    <source>
        <dbReference type="ARBA" id="ARBA00022801"/>
    </source>
</evidence>
<dbReference type="Pfam" id="PF04616">
    <property type="entry name" value="Glyco_hydro_43"/>
    <property type="match status" value="1"/>
</dbReference>
<dbReference type="EMBL" id="QRQK01000023">
    <property type="protein sequence ID" value="RHM95031.1"/>
    <property type="molecule type" value="Genomic_DNA"/>
</dbReference>
<evidence type="ECO:0000313" key="7">
    <source>
        <dbReference type="EMBL" id="RHM95031.1"/>
    </source>
</evidence>
<keyword evidence="3 6" id="KW-0326">Glycosidase</keyword>
<dbReference type="RefSeq" id="WP_118027260.1">
    <property type="nucleotide sequence ID" value="NZ_CATXHJ010000018.1"/>
</dbReference>
<keyword evidence="2 6" id="KW-0378">Hydrolase</keyword>
<evidence type="ECO:0000256" key="5">
    <source>
        <dbReference type="PIRSR" id="PIRSR606710-2"/>
    </source>
</evidence>
<dbReference type="InterPro" id="IPR023296">
    <property type="entry name" value="Glyco_hydro_beta-prop_sf"/>
</dbReference>
<feature type="site" description="Important for catalytic activity, responsible for pKa modulation of the active site Glu and correct orientation of both the proton donor and substrate" evidence="5">
    <location>
        <position position="162"/>
    </location>
</feature>